<keyword evidence="9 13" id="KW-0694">RNA-binding</keyword>
<dbReference type="Pfam" id="PF02824">
    <property type="entry name" value="TGS"/>
    <property type="match status" value="1"/>
</dbReference>
<evidence type="ECO:0000256" key="6">
    <source>
        <dbReference type="ARBA" id="ARBA00022741"/>
    </source>
</evidence>
<reference evidence="16 17" key="1">
    <citation type="submission" date="2020-04" db="EMBL/GenBank/DDBJ databases">
        <title>Chryseobacterium sp. RP-3-3 sp. nov., isolated from Jeju soil.</title>
        <authorList>
            <person name="Dahal R.H."/>
        </authorList>
    </citation>
    <scope>NUCLEOTIDE SEQUENCE [LARGE SCALE GENOMIC DNA]</scope>
    <source>
        <strain evidence="16 17">RP-3-3</strain>
    </source>
</reference>
<keyword evidence="8 13" id="KW-0067">ATP-binding</keyword>
<dbReference type="CDD" id="cd00860">
    <property type="entry name" value="ThrRS_anticodon"/>
    <property type="match status" value="1"/>
</dbReference>
<evidence type="ECO:0000259" key="15">
    <source>
        <dbReference type="PROSITE" id="PS51880"/>
    </source>
</evidence>
<dbReference type="InterPro" id="IPR036621">
    <property type="entry name" value="Anticodon-bd_dom_sf"/>
</dbReference>
<dbReference type="Pfam" id="PF00587">
    <property type="entry name" value="tRNA-synt_2b"/>
    <property type="match status" value="1"/>
</dbReference>
<evidence type="ECO:0000256" key="11">
    <source>
        <dbReference type="ARBA" id="ARBA00023146"/>
    </source>
</evidence>
<feature type="binding site" evidence="13">
    <location>
        <position position="386"/>
    </location>
    <ligand>
        <name>Zn(2+)</name>
        <dbReference type="ChEBI" id="CHEBI:29105"/>
        <note>catalytic</note>
    </ligand>
</feature>
<evidence type="ECO:0000256" key="12">
    <source>
        <dbReference type="ARBA" id="ARBA00049515"/>
    </source>
</evidence>
<dbReference type="GO" id="GO:0046872">
    <property type="term" value="F:metal ion binding"/>
    <property type="evidence" value="ECO:0007669"/>
    <property type="project" value="UniProtKB-KW"/>
</dbReference>
<evidence type="ECO:0000256" key="7">
    <source>
        <dbReference type="ARBA" id="ARBA00022833"/>
    </source>
</evidence>
<dbReference type="FunFam" id="3.30.930.10:FF:000002">
    <property type="entry name" value="Threonine--tRNA ligase"/>
    <property type="match status" value="1"/>
</dbReference>
<evidence type="ECO:0000256" key="13">
    <source>
        <dbReference type="HAMAP-Rule" id="MF_00184"/>
    </source>
</evidence>
<dbReference type="InterPro" id="IPR012675">
    <property type="entry name" value="Beta-grasp_dom_sf"/>
</dbReference>
<keyword evidence="17" id="KW-1185">Reference proteome</keyword>
<keyword evidence="7 13" id="KW-0862">Zinc</keyword>
<comment type="caution">
    <text evidence="16">The sequence shown here is derived from an EMBL/GenBank/DDBJ whole genome shotgun (WGS) entry which is preliminary data.</text>
</comment>
<dbReference type="InterPro" id="IPR033728">
    <property type="entry name" value="ThrRS_core"/>
</dbReference>
<dbReference type="GO" id="GO:0005737">
    <property type="term" value="C:cytoplasm"/>
    <property type="evidence" value="ECO:0007669"/>
    <property type="project" value="UniProtKB-SubCell"/>
</dbReference>
<dbReference type="PANTHER" id="PTHR11451">
    <property type="entry name" value="THREONINE-TRNA LIGASE"/>
    <property type="match status" value="1"/>
</dbReference>
<dbReference type="Gene3D" id="3.30.54.20">
    <property type="match status" value="1"/>
</dbReference>
<evidence type="ECO:0000313" key="16">
    <source>
        <dbReference type="EMBL" id="NML68670.1"/>
    </source>
</evidence>
<dbReference type="SUPFAM" id="SSF81271">
    <property type="entry name" value="TGS-like"/>
    <property type="match status" value="1"/>
</dbReference>
<evidence type="ECO:0000256" key="10">
    <source>
        <dbReference type="ARBA" id="ARBA00022917"/>
    </source>
</evidence>
<feature type="domain" description="Aminoacyl-transfer RNA synthetases class-II family profile" evidence="14">
    <location>
        <begin position="240"/>
        <end position="551"/>
    </location>
</feature>
<comment type="subunit">
    <text evidence="13">Homodimer.</text>
</comment>
<dbReference type="RefSeq" id="WP_169233240.1">
    <property type="nucleotide sequence ID" value="NZ_JABBGI010000002.1"/>
</dbReference>
<comment type="similarity">
    <text evidence="1 13">Belongs to the class-II aminoacyl-tRNA synthetase family.</text>
</comment>
<dbReference type="PROSITE" id="PS50862">
    <property type="entry name" value="AA_TRNA_LIGASE_II"/>
    <property type="match status" value="1"/>
</dbReference>
<feature type="binding site" evidence="13">
    <location>
        <position position="516"/>
    </location>
    <ligand>
        <name>Zn(2+)</name>
        <dbReference type="ChEBI" id="CHEBI:29105"/>
        <note>catalytic</note>
    </ligand>
</feature>
<comment type="catalytic activity">
    <reaction evidence="12 13">
        <text>tRNA(Thr) + L-threonine + ATP = L-threonyl-tRNA(Thr) + AMP + diphosphate + H(+)</text>
        <dbReference type="Rhea" id="RHEA:24624"/>
        <dbReference type="Rhea" id="RHEA-COMP:9670"/>
        <dbReference type="Rhea" id="RHEA-COMP:9704"/>
        <dbReference type="ChEBI" id="CHEBI:15378"/>
        <dbReference type="ChEBI" id="CHEBI:30616"/>
        <dbReference type="ChEBI" id="CHEBI:33019"/>
        <dbReference type="ChEBI" id="CHEBI:57926"/>
        <dbReference type="ChEBI" id="CHEBI:78442"/>
        <dbReference type="ChEBI" id="CHEBI:78534"/>
        <dbReference type="ChEBI" id="CHEBI:456215"/>
        <dbReference type="EC" id="6.1.1.3"/>
    </reaction>
</comment>
<keyword evidence="4 13" id="KW-0436">Ligase</keyword>
<dbReference type="CDD" id="cd00771">
    <property type="entry name" value="ThrRS_core"/>
    <property type="match status" value="1"/>
</dbReference>
<dbReference type="InterPro" id="IPR004095">
    <property type="entry name" value="TGS"/>
</dbReference>
<feature type="binding site" evidence="13">
    <location>
        <position position="335"/>
    </location>
    <ligand>
        <name>Zn(2+)</name>
        <dbReference type="ChEBI" id="CHEBI:29105"/>
        <note>catalytic</note>
    </ligand>
</feature>
<evidence type="ECO:0000256" key="3">
    <source>
        <dbReference type="ARBA" id="ARBA00022555"/>
    </source>
</evidence>
<dbReference type="InterPro" id="IPR006195">
    <property type="entry name" value="aa-tRNA-synth_II"/>
</dbReference>
<gene>
    <name evidence="13 16" type="primary">thrS</name>
    <name evidence="16" type="ORF">HHL23_02500</name>
</gene>
<dbReference type="FunFam" id="3.40.50.800:FF:000001">
    <property type="entry name" value="Threonine--tRNA ligase"/>
    <property type="match status" value="1"/>
</dbReference>
<dbReference type="EMBL" id="JABBGI010000002">
    <property type="protein sequence ID" value="NML68670.1"/>
    <property type="molecule type" value="Genomic_DNA"/>
</dbReference>
<keyword evidence="3 13" id="KW-0820">tRNA-binding</keyword>
<dbReference type="GO" id="GO:0000049">
    <property type="term" value="F:tRNA binding"/>
    <property type="evidence" value="ECO:0007669"/>
    <property type="project" value="UniProtKB-KW"/>
</dbReference>
<proteinExistence type="inferred from homology"/>
<dbReference type="AlphaFoldDB" id="A0A7Y0FQH8"/>
<evidence type="ECO:0000256" key="5">
    <source>
        <dbReference type="ARBA" id="ARBA00022723"/>
    </source>
</evidence>
<name>A0A7Y0FQH8_9FLAO</name>
<dbReference type="NCBIfam" id="TIGR00418">
    <property type="entry name" value="thrS"/>
    <property type="match status" value="1"/>
</dbReference>
<accession>A0A7Y0FQH8</accession>
<comment type="cofactor">
    <cofactor evidence="13">
        <name>Zn(2+)</name>
        <dbReference type="ChEBI" id="CHEBI:29105"/>
    </cofactor>
    <text evidence="13">Binds 1 zinc ion per subunit.</text>
</comment>
<dbReference type="InterPro" id="IPR012947">
    <property type="entry name" value="tRNA_SAD"/>
</dbReference>
<sequence>MIKITLPDNSVKEFEGEVTPLDVAKSISEGLARNTISAVVNGKQVETTTPITTDSTIQLLTWNDDLGKKAFWHSSAHLLAQAILEFYPNAKLTIGPAIESGFYYDVDFGDENLSEKDFEKIEKKVLENAKKGSTFSLYPVSKEEALKTYADNPYKVELITNLNDGEITFVTHDDFTDLCRGGHIPNTNIVKAVKILNAAGAYWRGNEKNPQLTRVYGISFPKQKELTEYLERLEEAKRRDHRKLGKELGIFAFSEKVGAGLPLWLPKGTALRRKLENFLSDAQKKGGYEFVMSPHIGSKELYVTSGHWDKYGADSFQPIKTPNEGEEFMLKPMNCPHHCEIYKTSQWSYRDLPKRYAEFGTVYRYEQSGELHGLTRVRGFTQDDAHLFCTPDQLSEEFEKVIDLTLYVFKSLGFEDFVTQVSLRDPDNREKYIGSDENWEKAENAIINAAEKKGLKTIVEYGEAAFYGPKLDFMVKDALGRKWQLGTIQVDYNLPERFDLHYIGNDNEKHRPVMIHRAPFGSMERFIAILLENTAGDFPLWLSPDQFIILPISEKYVNYAKKVSQFLENHDISGLIDDRNEKTGKKIRDAELKKIPFMLVVGENEENDGTISVRRRGEGDLGVMNMEDFVNYFKKEAAI</sequence>
<evidence type="ECO:0000259" key="14">
    <source>
        <dbReference type="PROSITE" id="PS50862"/>
    </source>
</evidence>
<dbReference type="PRINTS" id="PR01047">
    <property type="entry name" value="TRNASYNTHTHR"/>
</dbReference>
<evidence type="ECO:0000313" key="17">
    <source>
        <dbReference type="Proteomes" id="UP000544054"/>
    </source>
</evidence>
<comment type="caution">
    <text evidence="13">Lacks conserved residue(s) required for the propagation of feature annotation.</text>
</comment>
<dbReference type="InterPro" id="IPR004154">
    <property type="entry name" value="Anticodon-bd"/>
</dbReference>
<dbReference type="Gene3D" id="3.10.20.30">
    <property type="match status" value="1"/>
</dbReference>
<dbReference type="GO" id="GO:0006435">
    <property type="term" value="P:threonyl-tRNA aminoacylation"/>
    <property type="evidence" value="ECO:0007669"/>
    <property type="project" value="UniProtKB-UniRule"/>
</dbReference>
<evidence type="ECO:0000256" key="1">
    <source>
        <dbReference type="ARBA" id="ARBA00008226"/>
    </source>
</evidence>
<dbReference type="SMART" id="SM00863">
    <property type="entry name" value="tRNA_SAD"/>
    <property type="match status" value="1"/>
</dbReference>
<keyword evidence="2 13" id="KW-0963">Cytoplasm</keyword>
<dbReference type="HAMAP" id="MF_00184">
    <property type="entry name" value="Thr_tRNA_synth"/>
    <property type="match status" value="1"/>
</dbReference>
<dbReference type="InterPro" id="IPR002320">
    <property type="entry name" value="Thr-tRNA-ligase_IIa"/>
</dbReference>
<dbReference type="SUPFAM" id="SSF52954">
    <property type="entry name" value="Class II aaRS ABD-related"/>
    <property type="match status" value="1"/>
</dbReference>
<dbReference type="SUPFAM" id="SSF55681">
    <property type="entry name" value="Class II aaRS and biotin synthetases"/>
    <property type="match status" value="1"/>
</dbReference>
<dbReference type="FunFam" id="3.30.980.10:FF:000005">
    <property type="entry name" value="Threonyl-tRNA synthetase, mitochondrial"/>
    <property type="match status" value="1"/>
</dbReference>
<dbReference type="InterPro" id="IPR002314">
    <property type="entry name" value="aa-tRNA-synt_IIb"/>
</dbReference>
<dbReference type="Proteomes" id="UP000544054">
    <property type="component" value="Unassembled WGS sequence"/>
</dbReference>
<keyword evidence="5 13" id="KW-0479">Metal-binding</keyword>
<dbReference type="PROSITE" id="PS51880">
    <property type="entry name" value="TGS"/>
    <property type="match status" value="1"/>
</dbReference>
<dbReference type="SUPFAM" id="SSF55186">
    <property type="entry name" value="ThrRS/AlaRS common domain"/>
    <property type="match status" value="1"/>
</dbReference>
<dbReference type="GO" id="GO:0005524">
    <property type="term" value="F:ATP binding"/>
    <property type="evidence" value="ECO:0007669"/>
    <property type="project" value="UniProtKB-UniRule"/>
</dbReference>
<protein>
    <recommendedName>
        <fullName evidence="13">Threonine--tRNA ligase</fullName>
        <ecNumber evidence="13">6.1.1.3</ecNumber>
    </recommendedName>
    <alternativeName>
        <fullName evidence="13">Threonyl-tRNA synthetase</fullName>
        <shortName evidence="13">ThrRS</shortName>
    </alternativeName>
</protein>
<evidence type="ECO:0000256" key="4">
    <source>
        <dbReference type="ARBA" id="ARBA00022598"/>
    </source>
</evidence>
<dbReference type="InterPro" id="IPR045864">
    <property type="entry name" value="aa-tRNA-synth_II/BPL/LPL"/>
</dbReference>
<dbReference type="CDD" id="cd01667">
    <property type="entry name" value="TGS_ThrRS"/>
    <property type="match status" value="1"/>
</dbReference>
<dbReference type="InterPro" id="IPR012676">
    <property type="entry name" value="TGS-like"/>
</dbReference>
<evidence type="ECO:0000256" key="9">
    <source>
        <dbReference type="ARBA" id="ARBA00022884"/>
    </source>
</evidence>
<feature type="domain" description="TGS" evidence="15">
    <location>
        <begin position="1"/>
        <end position="61"/>
    </location>
</feature>
<evidence type="ECO:0000256" key="8">
    <source>
        <dbReference type="ARBA" id="ARBA00022840"/>
    </source>
</evidence>
<keyword evidence="6 13" id="KW-0547">Nucleotide-binding</keyword>
<keyword evidence="10 13" id="KW-0648">Protein biosynthesis</keyword>
<dbReference type="InterPro" id="IPR047246">
    <property type="entry name" value="ThrRS_anticodon"/>
</dbReference>
<dbReference type="Gene3D" id="3.30.980.10">
    <property type="entry name" value="Threonyl-trna Synthetase, Chain A, domain 2"/>
    <property type="match status" value="1"/>
</dbReference>
<comment type="subcellular location">
    <subcellularLocation>
        <location evidence="13">Cytoplasm</location>
    </subcellularLocation>
</comment>
<keyword evidence="11 13" id="KW-0030">Aminoacyl-tRNA synthetase</keyword>
<dbReference type="GO" id="GO:0004829">
    <property type="term" value="F:threonine-tRNA ligase activity"/>
    <property type="evidence" value="ECO:0007669"/>
    <property type="project" value="UniProtKB-UniRule"/>
</dbReference>
<evidence type="ECO:0000256" key="2">
    <source>
        <dbReference type="ARBA" id="ARBA00022490"/>
    </source>
</evidence>
<dbReference type="Gene3D" id="3.30.930.10">
    <property type="entry name" value="Bira Bifunctional Protein, Domain 2"/>
    <property type="match status" value="1"/>
</dbReference>
<dbReference type="FunFam" id="3.10.20.30:FF:000005">
    <property type="entry name" value="Threonine--tRNA ligase"/>
    <property type="match status" value="1"/>
</dbReference>
<dbReference type="Pfam" id="PF03129">
    <property type="entry name" value="HGTP_anticodon"/>
    <property type="match status" value="1"/>
</dbReference>
<dbReference type="InterPro" id="IPR018163">
    <property type="entry name" value="Thr/Ala-tRNA-synth_IIc_edit"/>
</dbReference>
<dbReference type="Gene3D" id="3.40.50.800">
    <property type="entry name" value="Anticodon-binding domain"/>
    <property type="match status" value="1"/>
</dbReference>
<organism evidence="16 17">
    <name type="scientific">Chryseobacterium antibioticum</name>
    <dbReference type="NCBI Taxonomy" id="2728847"/>
    <lineage>
        <taxon>Bacteria</taxon>
        <taxon>Pseudomonadati</taxon>
        <taxon>Bacteroidota</taxon>
        <taxon>Flavobacteriia</taxon>
        <taxon>Flavobacteriales</taxon>
        <taxon>Weeksellaceae</taxon>
        <taxon>Chryseobacterium group</taxon>
        <taxon>Chryseobacterium</taxon>
    </lineage>
</organism>
<dbReference type="PANTHER" id="PTHR11451:SF44">
    <property type="entry name" value="THREONINE--TRNA LIGASE, CHLOROPLASTIC_MITOCHONDRIAL 2"/>
    <property type="match status" value="1"/>
</dbReference>
<dbReference type="Pfam" id="PF07973">
    <property type="entry name" value="tRNA_SAD"/>
    <property type="match status" value="1"/>
</dbReference>
<dbReference type="EC" id="6.1.1.3" evidence="13"/>